<feature type="region of interest" description="Disordered" evidence="1">
    <location>
        <begin position="396"/>
        <end position="442"/>
    </location>
</feature>
<reference evidence="2 3" key="1">
    <citation type="submission" date="2016-07" db="EMBL/GenBank/DDBJ databases">
        <title>Draft Genome Sequence of Methylobrevis pamukkalensis PK2.</title>
        <authorList>
            <person name="Vasilenko O.V."/>
            <person name="Doronina N.V."/>
            <person name="Shmareva M.N."/>
            <person name="Tarlachkov S.V."/>
            <person name="Mustakhimov I."/>
            <person name="Trotsenko Y.A."/>
        </authorList>
    </citation>
    <scope>NUCLEOTIDE SEQUENCE [LARGE SCALE GENOMIC DNA]</scope>
    <source>
        <strain evidence="2 3">PK2</strain>
    </source>
</reference>
<comment type="caution">
    <text evidence="2">The sequence shown here is derived from an EMBL/GenBank/DDBJ whole genome shotgun (WGS) entry which is preliminary data.</text>
</comment>
<dbReference type="Pfam" id="PF10098">
    <property type="entry name" value="DUF2336"/>
    <property type="match status" value="1"/>
</dbReference>
<sequence>MRVKLVRQYLKWMETAPAVRRAEAVWPLVRAYFTVEMPEEEREAIEAAMTVLLDDRSPDVRRALAEALAIQPDAPRHLIIALVQDQPDVAIAVLGRSPLLMDAELIDAVATGTPDVQTAIARRPRVSSPVSAAICEVGGLDSVKALVGNPGAAIAQISFRRAVERWGRAEDLRRLLFARRDLPIAARQALIRILTEQIGERARDDGSMPERRVDTLIRDACDKATIALLDGAAESDLVALVEHLRVSGQLSTSLLVRGMCAGHIRFFEAALASLADMPAPKVYAILLDGREASLLALFERASLPERAFPAFVAALEVWRDLDYDARPGDRFRFSRRMLERILTRYQDFSHSDLDDLLAMLRRLAADAAREAARGYVSEVVREDAVVRLMPAAAEERMADNDDDMDLEAGSNENVYDDDADDMDADDFVPSPGDHRRAASAAA</sequence>
<accession>A0A1E3H798</accession>
<evidence type="ECO:0000256" key="1">
    <source>
        <dbReference type="SAM" id="MobiDB-lite"/>
    </source>
</evidence>
<organism evidence="2 3">
    <name type="scientific">Methylobrevis pamukkalensis</name>
    <dbReference type="NCBI Taxonomy" id="1439726"/>
    <lineage>
        <taxon>Bacteria</taxon>
        <taxon>Pseudomonadati</taxon>
        <taxon>Pseudomonadota</taxon>
        <taxon>Alphaproteobacteria</taxon>
        <taxon>Hyphomicrobiales</taxon>
        <taxon>Pleomorphomonadaceae</taxon>
        <taxon>Methylobrevis</taxon>
    </lineage>
</organism>
<protein>
    <recommendedName>
        <fullName evidence="4">DUF2336 domain-containing protein</fullName>
    </recommendedName>
</protein>
<dbReference type="InterPro" id="IPR019285">
    <property type="entry name" value="DUF2336"/>
</dbReference>
<dbReference type="EMBL" id="MCRJ01000009">
    <property type="protein sequence ID" value="ODN72025.1"/>
    <property type="molecule type" value="Genomic_DNA"/>
</dbReference>
<feature type="compositionally biased region" description="Acidic residues" evidence="1">
    <location>
        <begin position="414"/>
        <end position="426"/>
    </location>
</feature>
<name>A0A1E3H798_9HYPH</name>
<evidence type="ECO:0000313" key="2">
    <source>
        <dbReference type="EMBL" id="ODN72025.1"/>
    </source>
</evidence>
<proteinExistence type="predicted"/>
<evidence type="ECO:0000313" key="3">
    <source>
        <dbReference type="Proteomes" id="UP000094622"/>
    </source>
</evidence>
<gene>
    <name evidence="2" type="ORF">A6302_00650</name>
</gene>
<dbReference type="Proteomes" id="UP000094622">
    <property type="component" value="Unassembled WGS sequence"/>
</dbReference>
<dbReference type="AlphaFoldDB" id="A0A1E3H798"/>
<evidence type="ECO:0008006" key="4">
    <source>
        <dbReference type="Google" id="ProtNLM"/>
    </source>
</evidence>
<keyword evidence="3" id="KW-1185">Reference proteome</keyword>